<evidence type="ECO:0000313" key="3">
    <source>
        <dbReference type="Proteomes" id="UP000008694"/>
    </source>
</evidence>
<feature type="compositionally biased region" description="Basic and acidic residues" evidence="1">
    <location>
        <begin position="37"/>
        <end position="55"/>
    </location>
</feature>
<feature type="compositionally biased region" description="Polar residues" evidence="1">
    <location>
        <begin position="20"/>
        <end position="31"/>
    </location>
</feature>
<keyword evidence="3" id="KW-1185">Reference proteome</keyword>
<name>D7M7K2_ARALL</name>
<reference evidence="3" key="1">
    <citation type="journal article" date="2011" name="Nat. Genet.">
        <title>The Arabidopsis lyrata genome sequence and the basis of rapid genome size change.</title>
        <authorList>
            <person name="Hu T.T."/>
            <person name="Pattyn P."/>
            <person name="Bakker E.G."/>
            <person name="Cao J."/>
            <person name="Cheng J.-F."/>
            <person name="Clark R.M."/>
            <person name="Fahlgren N."/>
            <person name="Fawcett J.A."/>
            <person name="Grimwood J."/>
            <person name="Gundlach H."/>
            <person name="Haberer G."/>
            <person name="Hollister J.D."/>
            <person name="Ossowski S."/>
            <person name="Ottilar R.P."/>
            <person name="Salamov A.A."/>
            <person name="Schneeberger K."/>
            <person name="Spannagl M."/>
            <person name="Wang X."/>
            <person name="Yang L."/>
            <person name="Nasrallah M.E."/>
            <person name="Bergelson J."/>
            <person name="Carrington J.C."/>
            <person name="Gaut B.S."/>
            <person name="Schmutz J."/>
            <person name="Mayer K.F.X."/>
            <person name="Van de Peer Y."/>
            <person name="Grigoriev I.V."/>
            <person name="Nordborg M."/>
            <person name="Weigel D."/>
            <person name="Guo Y.-L."/>
        </authorList>
    </citation>
    <scope>NUCLEOTIDE SEQUENCE [LARGE SCALE GENOMIC DNA]</scope>
    <source>
        <strain evidence="3">cv. MN47</strain>
    </source>
</reference>
<evidence type="ECO:0000313" key="2">
    <source>
        <dbReference type="EMBL" id="EFH50729.1"/>
    </source>
</evidence>
<proteinExistence type="predicted"/>
<dbReference type="Proteomes" id="UP000008694">
    <property type="component" value="Unassembled WGS sequence"/>
</dbReference>
<gene>
    <name evidence="2" type="ORF">ARALYDRAFT_351866</name>
</gene>
<dbReference type="HOGENOM" id="CLU_1799085_0_0_1"/>
<organism evidence="3">
    <name type="scientific">Arabidopsis lyrata subsp. lyrata</name>
    <name type="common">Lyre-leaved rock-cress</name>
    <dbReference type="NCBI Taxonomy" id="81972"/>
    <lineage>
        <taxon>Eukaryota</taxon>
        <taxon>Viridiplantae</taxon>
        <taxon>Streptophyta</taxon>
        <taxon>Embryophyta</taxon>
        <taxon>Tracheophyta</taxon>
        <taxon>Spermatophyta</taxon>
        <taxon>Magnoliopsida</taxon>
        <taxon>eudicotyledons</taxon>
        <taxon>Gunneridae</taxon>
        <taxon>Pentapetalae</taxon>
        <taxon>rosids</taxon>
        <taxon>malvids</taxon>
        <taxon>Brassicales</taxon>
        <taxon>Brassicaceae</taxon>
        <taxon>Camelineae</taxon>
        <taxon>Arabidopsis</taxon>
    </lineage>
</organism>
<accession>D7M7K2</accession>
<dbReference type="AlphaFoldDB" id="D7M7K2"/>
<protein>
    <submittedName>
        <fullName evidence="2">Predicted protein</fullName>
    </submittedName>
</protein>
<dbReference type="EMBL" id="GL348718">
    <property type="protein sequence ID" value="EFH50729.1"/>
    <property type="molecule type" value="Genomic_DNA"/>
</dbReference>
<dbReference type="Gramene" id="fgenesh1_pg.C_scaffold_6002459">
    <property type="protein sequence ID" value="fgenesh1_pg.C_scaffold_6002459"/>
    <property type="gene ID" value="fgenesh1_pg.C_scaffold_6002459"/>
</dbReference>
<evidence type="ECO:0000256" key="1">
    <source>
        <dbReference type="SAM" id="MobiDB-lite"/>
    </source>
</evidence>
<feature type="compositionally biased region" description="Polar residues" evidence="1">
    <location>
        <begin position="79"/>
        <end position="89"/>
    </location>
</feature>
<feature type="region of interest" description="Disordered" evidence="1">
    <location>
        <begin position="1"/>
        <end position="98"/>
    </location>
</feature>
<sequence length="144" mass="16087">MERGFKATAKTDGNLRNIRSHSPTTTETKISVQEEEELKKKSQNEEEASKNKSQKDNINVLGLASSSNKENVNKCLQRPINSSSPISDSKTQKKIPETQSKSCALQLINKETSRELPPVLCNHYQALLSLNDDDKIDKCQIMVA</sequence>